<dbReference type="GO" id="GO:0005737">
    <property type="term" value="C:cytoplasm"/>
    <property type="evidence" value="ECO:0007669"/>
    <property type="project" value="UniProtKB-SubCell"/>
</dbReference>
<evidence type="ECO:0000313" key="11">
    <source>
        <dbReference type="EMBL" id="CAF9929661.1"/>
    </source>
</evidence>
<dbReference type="SUPFAM" id="SSF52540">
    <property type="entry name" value="P-loop containing nucleoside triphosphate hydrolases"/>
    <property type="match status" value="1"/>
</dbReference>
<keyword evidence="3" id="KW-0963">Cytoplasm</keyword>
<dbReference type="AlphaFoldDB" id="A0A8H3FY83"/>
<keyword evidence="8" id="KW-0539">Nucleus</keyword>
<protein>
    <recommendedName>
        <fullName evidence="10">Phosphoribulokinase/uridine kinase domain-containing protein</fullName>
    </recommendedName>
</protein>
<keyword evidence="6" id="KW-0418">Kinase</keyword>
<dbReference type="PANTHER" id="PTHR10285">
    <property type="entry name" value="URIDINE KINASE"/>
    <property type="match status" value="1"/>
</dbReference>
<feature type="domain" description="Phosphoribulokinase/uridine kinase" evidence="10">
    <location>
        <begin position="37"/>
        <end position="164"/>
    </location>
</feature>
<dbReference type="OrthoDB" id="347435at2759"/>
<organism evidence="11 12">
    <name type="scientific">Heterodermia speciosa</name>
    <dbReference type="NCBI Taxonomy" id="116794"/>
    <lineage>
        <taxon>Eukaryota</taxon>
        <taxon>Fungi</taxon>
        <taxon>Dikarya</taxon>
        <taxon>Ascomycota</taxon>
        <taxon>Pezizomycotina</taxon>
        <taxon>Lecanoromycetes</taxon>
        <taxon>OSLEUM clade</taxon>
        <taxon>Lecanoromycetidae</taxon>
        <taxon>Caliciales</taxon>
        <taxon>Physciaceae</taxon>
        <taxon>Heterodermia</taxon>
    </lineage>
</organism>
<dbReference type="GO" id="GO:0016301">
    <property type="term" value="F:kinase activity"/>
    <property type="evidence" value="ECO:0007669"/>
    <property type="project" value="UniProtKB-KW"/>
</dbReference>
<keyword evidence="5" id="KW-0547">Nucleotide-binding</keyword>
<dbReference type="Proteomes" id="UP000664521">
    <property type="component" value="Unassembled WGS sequence"/>
</dbReference>
<keyword evidence="12" id="KW-1185">Reference proteome</keyword>
<evidence type="ECO:0000256" key="2">
    <source>
        <dbReference type="ARBA" id="ARBA00004496"/>
    </source>
</evidence>
<dbReference type="Gene3D" id="3.40.50.300">
    <property type="entry name" value="P-loop containing nucleotide triphosphate hydrolases"/>
    <property type="match status" value="1"/>
</dbReference>
<evidence type="ECO:0000256" key="3">
    <source>
        <dbReference type="ARBA" id="ARBA00022490"/>
    </source>
</evidence>
<dbReference type="InterPro" id="IPR027417">
    <property type="entry name" value="P-loop_NTPase"/>
</dbReference>
<dbReference type="Pfam" id="PF00485">
    <property type="entry name" value="PRK"/>
    <property type="match status" value="1"/>
</dbReference>
<evidence type="ECO:0000313" key="12">
    <source>
        <dbReference type="Proteomes" id="UP000664521"/>
    </source>
</evidence>
<dbReference type="EMBL" id="CAJPDS010000052">
    <property type="protein sequence ID" value="CAF9929661.1"/>
    <property type="molecule type" value="Genomic_DNA"/>
</dbReference>
<keyword evidence="4" id="KW-0808">Transferase</keyword>
<comment type="similarity">
    <text evidence="9">Belongs to the GLYK kinase family.</text>
</comment>
<keyword evidence="7" id="KW-0067">ATP-binding</keyword>
<evidence type="ECO:0000256" key="1">
    <source>
        <dbReference type="ARBA" id="ARBA00004123"/>
    </source>
</evidence>
<evidence type="ECO:0000259" key="10">
    <source>
        <dbReference type="Pfam" id="PF00485"/>
    </source>
</evidence>
<evidence type="ECO:0000256" key="9">
    <source>
        <dbReference type="ARBA" id="ARBA00061312"/>
    </source>
</evidence>
<accession>A0A8H3FY83</accession>
<evidence type="ECO:0000256" key="7">
    <source>
        <dbReference type="ARBA" id="ARBA00022840"/>
    </source>
</evidence>
<comment type="caution">
    <text evidence="11">The sequence shown here is derived from an EMBL/GenBank/DDBJ whole genome shotgun (WGS) entry which is preliminary data.</text>
</comment>
<evidence type="ECO:0000256" key="8">
    <source>
        <dbReference type="ARBA" id="ARBA00023242"/>
    </source>
</evidence>
<evidence type="ECO:0000256" key="4">
    <source>
        <dbReference type="ARBA" id="ARBA00022679"/>
    </source>
</evidence>
<dbReference type="FunFam" id="3.40.50.300:FF:001691">
    <property type="entry name" value="Probable ATP-dependent kinase TDA10"/>
    <property type="match status" value="1"/>
</dbReference>
<dbReference type="InterPro" id="IPR006083">
    <property type="entry name" value="PRK/URK"/>
</dbReference>
<reference evidence="11" key="1">
    <citation type="submission" date="2021-03" db="EMBL/GenBank/DDBJ databases">
        <authorList>
            <person name="Tagirdzhanova G."/>
        </authorList>
    </citation>
    <scope>NUCLEOTIDE SEQUENCE</scope>
</reference>
<gene>
    <name evidence="11" type="ORF">HETSPECPRED_007432</name>
</gene>
<sequence length="304" mass="34123">MSKLFDDKSTHCLNFILEQYHNHSTHNLGASNTTPVFVGINGAQGAGKSTLISSLAKTLTARGLPTVVLSIDDFYLCHDDQIRLASRFPANPLIQHRGQPSTHDLPLILSVFSALRQGKSSKIPVYDKSAFSGQGDRAPPDNWFTVNNKGDERIHIVLFEGWCVGYRALDDEDLRNSWNSAVNQRDSKEYEGRLGLNSLESIEYVNNALKQYDKITDQLDALIHIDAEDPRYVYAWRLEQEASLRSTRGSGMTDEQVVDFVNGYYPSYELFTDGLRAGIFHKGRGGQLRLVVGKDRSTKEVLRI</sequence>
<name>A0A8H3FY83_9LECA</name>
<evidence type="ECO:0000256" key="5">
    <source>
        <dbReference type="ARBA" id="ARBA00022741"/>
    </source>
</evidence>
<comment type="subcellular location">
    <subcellularLocation>
        <location evidence="2">Cytoplasm</location>
    </subcellularLocation>
    <subcellularLocation>
        <location evidence="1">Nucleus</location>
    </subcellularLocation>
</comment>
<dbReference type="GO" id="GO:0005634">
    <property type="term" value="C:nucleus"/>
    <property type="evidence" value="ECO:0007669"/>
    <property type="project" value="UniProtKB-SubCell"/>
</dbReference>
<proteinExistence type="inferred from homology"/>
<dbReference type="GO" id="GO:0005524">
    <property type="term" value="F:ATP binding"/>
    <property type="evidence" value="ECO:0007669"/>
    <property type="project" value="UniProtKB-KW"/>
</dbReference>
<evidence type="ECO:0000256" key="6">
    <source>
        <dbReference type="ARBA" id="ARBA00022777"/>
    </source>
</evidence>